<reference evidence="6 7" key="2">
    <citation type="submission" date="2018-08" db="EMBL/GenBank/DDBJ databases">
        <title>A genome reference for cultivated species of the human gut microbiota.</title>
        <authorList>
            <person name="Zou Y."/>
            <person name="Xue W."/>
            <person name="Luo G."/>
        </authorList>
    </citation>
    <scope>NUCLEOTIDE SEQUENCE [LARGE SCALE GENOMIC DNA]</scope>
    <source>
        <strain evidence="2 6">AF19-13AC</strain>
        <strain evidence="4 7">TF05-11AC</strain>
        <strain evidence="3 8">TM09-12</strain>
    </source>
</reference>
<dbReference type="Proteomes" id="UP000261023">
    <property type="component" value="Unassembled WGS sequence"/>
</dbReference>
<sequence>MFFWQKKEVLVTFSLNDFNRVKDILAANQIPYDWKTVPDCGRRGRRTLGTAFMDESVLRQYYLYVEKKEYERAEYLVKTVLTGGKR</sequence>
<dbReference type="OrthoDB" id="2087971at2"/>
<dbReference type="RefSeq" id="WP_025530409.1">
    <property type="nucleotide sequence ID" value="NZ_CABIXC010000001.1"/>
</dbReference>
<proteinExistence type="predicted"/>
<dbReference type="Proteomes" id="UP000263014">
    <property type="component" value="Unassembled WGS sequence"/>
</dbReference>
<gene>
    <name evidence="2" type="ORF">DWX31_29120</name>
    <name evidence="4" type="ORF">DXC39_00315</name>
    <name evidence="3" type="ORF">DXD79_12005</name>
    <name evidence="1" type="ORF">ERS852407_00295</name>
</gene>
<evidence type="ECO:0000313" key="5">
    <source>
        <dbReference type="Proteomes" id="UP000095651"/>
    </source>
</evidence>
<dbReference type="EMBL" id="CYZE01000001">
    <property type="protein sequence ID" value="CUN47088.1"/>
    <property type="molecule type" value="Genomic_DNA"/>
</dbReference>
<evidence type="ECO:0000313" key="2">
    <source>
        <dbReference type="EMBL" id="RGD67088.1"/>
    </source>
</evidence>
<evidence type="ECO:0000313" key="4">
    <source>
        <dbReference type="EMBL" id="RGM08451.1"/>
    </source>
</evidence>
<reference evidence="1 5" key="1">
    <citation type="submission" date="2015-09" db="EMBL/GenBank/DDBJ databases">
        <authorList>
            <consortium name="Pathogen Informatics"/>
        </authorList>
    </citation>
    <scope>NUCLEOTIDE SEQUENCE [LARGE SCALE GENOMIC DNA]</scope>
    <source>
        <strain evidence="1 5">2789STDY5608850</strain>
    </source>
</reference>
<evidence type="ECO:0008006" key="9">
    <source>
        <dbReference type="Google" id="ProtNLM"/>
    </source>
</evidence>
<dbReference type="Proteomes" id="UP000095651">
    <property type="component" value="Unassembled WGS sequence"/>
</dbReference>
<dbReference type="Proteomes" id="UP000261257">
    <property type="component" value="Unassembled WGS sequence"/>
</dbReference>
<dbReference type="AlphaFoldDB" id="A0A173X9M2"/>
<evidence type="ECO:0000313" key="6">
    <source>
        <dbReference type="Proteomes" id="UP000261023"/>
    </source>
</evidence>
<organism evidence="1 5">
    <name type="scientific">Hungatella hathewayi</name>
    <dbReference type="NCBI Taxonomy" id="154046"/>
    <lineage>
        <taxon>Bacteria</taxon>
        <taxon>Bacillati</taxon>
        <taxon>Bacillota</taxon>
        <taxon>Clostridia</taxon>
        <taxon>Lachnospirales</taxon>
        <taxon>Lachnospiraceae</taxon>
        <taxon>Hungatella</taxon>
    </lineage>
</organism>
<evidence type="ECO:0000313" key="8">
    <source>
        <dbReference type="Proteomes" id="UP000263014"/>
    </source>
</evidence>
<accession>A0A173X9M2</accession>
<evidence type="ECO:0000313" key="1">
    <source>
        <dbReference type="EMBL" id="CUN47088.1"/>
    </source>
</evidence>
<evidence type="ECO:0000313" key="7">
    <source>
        <dbReference type="Proteomes" id="UP000261257"/>
    </source>
</evidence>
<dbReference type="EMBL" id="QSON01000005">
    <property type="protein sequence ID" value="RGJ04649.1"/>
    <property type="molecule type" value="Genomic_DNA"/>
</dbReference>
<dbReference type="EMBL" id="QSSQ01000001">
    <property type="protein sequence ID" value="RGM08451.1"/>
    <property type="molecule type" value="Genomic_DNA"/>
</dbReference>
<name>A0A173X9M2_9FIRM</name>
<dbReference type="EMBL" id="QTJW01000029">
    <property type="protein sequence ID" value="RGD67088.1"/>
    <property type="molecule type" value="Genomic_DNA"/>
</dbReference>
<protein>
    <recommendedName>
        <fullName evidence="9">DUF2007 domain-containing protein</fullName>
    </recommendedName>
</protein>
<evidence type="ECO:0000313" key="3">
    <source>
        <dbReference type="EMBL" id="RGJ04649.1"/>
    </source>
</evidence>